<proteinExistence type="predicted"/>
<dbReference type="AlphaFoldDB" id="A0AA39LJZ0"/>
<gene>
    <name evidence="1" type="ORF">QR680_003305</name>
</gene>
<reference evidence="1" key="1">
    <citation type="submission" date="2023-06" db="EMBL/GenBank/DDBJ databases">
        <title>Genomic analysis of the entomopathogenic nematode Steinernema hermaphroditum.</title>
        <authorList>
            <person name="Schwarz E.M."/>
            <person name="Heppert J.K."/>
            <person name="Baniya A."/>
            <person name="Schwartz H.T."/>
            <person name="Tan C.-H."/>
            <person name="Antoshechkin I."/>
            <person name="Sternberg P.W."/>
            <person name="Goodrich-Blair H."/>
            <person name="Dillman A.R."/>
        </authorList>
    </citation>
    <scope>NUCLEOTIDE SEQUENCE</scope>
    <source>
        <strain evidence="1">PS9179</strain>
        <tissue evidence="1">Whole animal</tissue>
    </source>
</reference>
<dbReference type="Proteomes" id="UP001175271">
    <property type="component" value="Unassembled WGS sequence"/>
</dbReference>
<organism evidence="1 2">
    <name type="scientific">Steinernema hermaphroditum</name>
    <dbReference type="NCBI Taxonomy" id="289476"/>
    <lineage>
        <taxon>Eukaryota</taxon>
        <taxon>Metazoa</taxon>
        <taxon>Ecdysozoa</taxon>
        <taxon>Nematoda</taxon>
        <taxon>Chromadorea</taxon>
        <taxon>Rhabditida</taxon>
        <taxon>Tylenchina</taxon>
        <taxon>Panagrolaimomorpha</taxon>
        <taxon>Strongyloidoidea</taxon>
        <taxon>Steinernematidae</taxon>
        <taxon>Steinernema</taxon>
    </lineage>
</organism>
<name>A0AA39LJZ0_9BILA</name>
<keyword evidence="2" id="KW-1185">Reference proteome</keyword>
<evidence type="ECO:0000313" key="1">
    <source>
        <dbReference type="EMBL" id="KAK0399993.1"/>
    </source>
</evidence>
<comment type="caution">
    <text evidence="1">The sequence shown here is derived from an EMBL/GenBank/DDBJ whole genome shotgun (WGS) entry which is preliminary data.</text>
</comment>
<dbReference type="EMBL" id="JAUCMV010000005">
    <property type="protein sequence ID" value="KAK0399993.1"/>
    <property type="molecule type" value="Genomic_DNA"/>
</dbReference>
<sequence>MIAPDIFGIFQITVIREKDNHESRPPGAGIFKGQQAIRQLQVSQDDRQNKATCACVHDNGPITEPILCGQVNSGRWRHETRAELGGQDLRGGRQRIRDI</sequence>
<protein>
    <submittedName>
        <fullName evidence="1">Uncharacterized protein</fullName>
    </submittedName>
</protein>
<evidence type="ECO:0000313" key="2">
    <source>
        <dbReference type="Proteomes" id="UP001175271"/>
    </source>
</evidence>
<accession>A0AA39LJZ0</accession>